<dbReference type="Proteomes" id="UP000325315">
    <property type="component" value="Unassembled WGS sequence"/>
</dbReference>
<organism evidence="1 2">
    <name type="scientific">Gossypium australe</name>
    <dbReference type="NCBI Taxonomy" id="47621"/>
    <lineage>
        <taxon>Eukaryota</taxon>
        <taxon>Viridiplantae</taxon>
        <taxon>Streptophyta</taxon>
        <taxon>Embryophyta</taxon>
        <taxon>Tracheophyta</taxon>
        <taxon>Spermatophyta</taxon>
        <taxon>Magnoliopsida</taxon>
        <taxon>eudicotyledons</taxon>
        <taxon>Gunneridae</taxon>
        <taxon>Pentapetalae</taxon>
        <taxon>rosids</taxon>
        <taxon>malvids</taxon>
        <taxon>Malvales</taxon>
        <taxon>Malvaceae</taxon>
        <taxon>Malvoideae</taxon>
        <taxon>Gossypium</taxon>
    </lineage>
</organism>
<gene>
    <name evidence="1" type="ORF">EPI10_000887</name>
</gene>
<protein>
    <submittedName>
        <fullName evidence="1">Uncharacterized protein</fullName>
    </submittedName>
</protein>
<accession>A0A5B6V9V1</accession>
<dbReference type="OrthoDB" id="1305902at2759"/>
<sequence>MSTSRITRVVTTVNILQWVGCTLEDAYELIENMWPTERYTYGQRPSKVKAIQEDDRYQQLVDRINRIESKNSAPSIYGGDKPLFCYMTNPAGGMNYIENRGGNPYSNTYNFE</sequence>
<evidence type="ECO:0000313" key="1">
    <source>
        <dbReference type="EMBL" id="KAA3465746.1"/>
    </source>
</evidence>
<dbReference type="EMBL" id="SMMG02000007">
    <property type="protein sequence ID" value="KAA3465746.1"/>
    <property type="molecule type" value="Genomic_DNA"/>
</dbReference>
<evidence type="ECO:0000313" key="2">
    <source>
        <dbReference type="Proteomes" id="UP000325315"/>
    </source>
</evidence>
<comment type="caution">
    <text evidence="1">The sequence shown here is derived from an EMBL/GenBank/DDBJ whole genome shotgun (WGS) entry which is preliminary data.</text>
</comment>
<keyword evidence="2" id="KW-1185">Reference proteome</keyword>
<name>A0A5B6V9V1_9ROSI</name>
<proteinExistence type="predicted"/>
<dbReference type="AlphaFoldDB" id="A0A5B6V9V1"/>
<reference evidence="2" key="1">
    <citation type="journal article" date="2019" name="Plant Biotechnol. J.">
        <title>Genome sequencing of the Australian wild diploid species Gossypium australe highlights disease resistance and delayed gland morphogenesis.</title>
        <authorList>
            <person name="Cai Y."/>
            <person name="Cai X."/>
            <person name="Wang Q."/>
            <person name="Wang P."/>
            <person name="Zhang Y."/>
            <person name="Cai C."/>
            <person name="Xu Y."/>
            <person name="Wang K."/>
            <person name="Zhou Z."/>
            <person name="Wang C."/>
            <person name="Geng S."/>
            <person name="Li B."/>
            <person name="Dong Q."/>
            <person name="Hou Y."/>
            <person name="Wang H."/>
            <person name="Ai P."/>
            <person name="Liu Z."/>
            <person name="Yi F."/>
            <person name="Sun M."/>
            <person name="An G."/>
            <person name="Cheng J."/>
            <person name="Zhang Y."/>
            <person name="Shi Q."/>
            <person name="Xie Y."/>
            <person name="Shi X."/>
            <person name="Chang Y."/>
            <person name="Huang F."/>
            <person name="Chen Y."/>
            <person name="Hong S."/>
            <person name="Mi L."/>
            <person name="Sun Q."/>
            <person name="Zhang L."/>
            <person name="Zhou B."/>
            <person name="Peng R."/>
            <person name="Zhang X."/>
            <person name="Liu F."/>
        </authorList>
    </citation>
    <scope>NUCLEOTIDE SEQUENCE [LARGE SCALE GENOMIC DNA]</scope>
    <source>
        <strain evidence="2">cv. PA1801</strain>
    </source>
</reference>